<dbReference type="Proteomes" id="UP000189681">
    <property type="component" value="Unassembled WGS sequence"/>
</dbReference>
<protein>
    <submittedName>
        <fullName evidence="2">Uncharacterized protein</fullName>
    </submittedName>
</protein>
<keyword evidence="1" id="KW-0472">Membrane</keyword>
<evidence type="ECO:0000256" key="1">
    <source>
        <dbReference type="SAM" id="Phobius"/>
    </source>
</evidence>
<reference evidence="2 3" key="1">
    <citation type="journal article" date="2017" name="Water Res.">
        <title>Discovery and metagenomic analysis of an anammox bacterial enrichment related to Candidatus "Brocadia caroliniensis" in a full-scale glycerol-fed nitritation-denitritation separate centrate treatment process.</title>
        <authorList>
            <person name="Park H."/>
            <person name="Brotto A.C."/>
            <person name="van Loosdrecht M.C."/>
            <person name="Chandran K."/>
        </authorList>
    </citation>
    <scope>NUCLEOTIDE SEQUENCE [LARGE SCALE GENOMIC DNA]</scope>
    <source>
        <strain evidence="2">26THWARD</strain>
    </source>
</reference>
<sequence length="132" mass="15231">MLFSCTIKKIVIGFSILIFASCYTIFHMKIESDVLDVLPSDNKTVAQYKDFIEKYGTMNNIIFIVESEDNRISENIDLIENIAKNLSKSPLIEYVDYSPIKDKNEAFIKYLPLFLDKSGINILKKKINPIRN</sequence>
<keyword evidence="1" id="KW-1133">Transmembrane helix</keyword>
<name>A0A1V4AVM3_9BACT</name>
<dbReference type="STRING" id="1004156.AYP45_05055"/>
<dbReference type="AlphaFoldDB" id="A0A1V4AVM3"/>
<accession>A0A1V4AVM3</accession>
<evidence type="ECO:0000313" key="3">
    <source>
        <dbReference type="Proteomes" id="UP000189681"/>
    </source>
</evidence>
<proteinExistence type="predicted"/>
<evidence type="ECO:0000313" key="2">
    <source>
        <dbReference type="EMBL" id="OOP57155.1"/>
    </source>
</evidence>
<comment type="caution">
    <text evidence="2">The sequence shown here is derived from an EMBL/GenBank/DDBJ whole genome shotgun (WGS) entry which is preliminary data.</text>
</comment>
<feature type="transmembrane region" description="Helical" evidence="1">
    <location>
        <begin position="6"/>
        <end position="26"/>
    </location>
</feature>
<keyword evidence="1" id="KW-0812">Transmembrane</keyword>
<dbReference type="EMBL" id="AYTS01000042">
    <property type="protein sequence ID" value="OOP57155.1"/>
    <property type="molecule type" value="Genomic_DNA"/>
</dbReference>
<gene>
    <name evidence="2" type="ORF">AYP45_05055</name>
</gene>
<organism evidence="2 3">
    <name type="scientific">Candidatus Brocadia carolinensis</name>
    <dbReference type="NCBI Taxonomy" id="1004156"/>
    <lineage>
        <taxon>Bacteria</taxon>
        <taxon>Pseudomonadati</taxon>
        <taxon>Planctomycetota</taxon>
        <taxon>Candidatus Brocadiia</taxon>
        <taxon>Candidatus Brocadiales</taxon>
        <taxon>Candidatus Brocadiaceae</taxon>
        <taxon>Candidatus Brocadia</taxon>
    </lineage>
</organism>